<reference evidence="2" key="1">
    <citation type="submission" date="2023-03" db="EMBL/GenBank/DDBJ databases">
        <title>Massive genome expansion in bonnet fungi (Mycena s.s.) driven by repeated elements and novel gene families across ecological guilds.</title>
        <authorList>
            <consortium name="Lawrence Berkeley National Laboratory"/>
            <person name="Harder C.B."/>
            <person name="Miyauchi S."/>
            <person name="Viragh M."/>
            <person name="Kuo A."/>
            <person name="Thoen E."/>
            <person name="Andreopoulos B."/>
            <person name="Lu D."/>
            <person name="Skrede I."/>
            <person name="Drula E."/>
            <person name="Henrissat B."/>
            <person name="Morin E."/>
            <person name="Kohler A."/>
            <person name="Barry K."/>
            <person name="LaButti K."/>
            <person name="Morin E."/>
            <person name="Salamov A."/>
            <person name="Lipzen A."/>
            <person name="Mereny Z."/>
            <person name="Hegedus B."/>
            <person name="Baldrian P."/>
            <person name="Stursova M."/>
            <person name="Weitz H."/>
            <person name="Taylor A."/>
            <person name="Grigoriev I.V."/>
            <person name="Nagy L.G."/>
            <person name="Martin F."/>
            <person name="Kauserud H."/>
        </authorList>
    </citation>
    <scope>NUCLEOTIDE SEQUENCE</scope>
    <source>
        <strain evidence="2">9284</strain>
    </source>
</reference>
<feature type="signal peptide" evidence="1">
    <location>
        <begin position="1"/>
        <end position="20"/>
    </location>
</feature>
<dbReference type="EMBL" id="JARKIF010000007">
    <property type="protein sequence ID" value="KAJ7635062.1"/>
    <property type="molecule type" value="Genomic_DNA"/>
</dbReference>
<protein>
    <recommendedName>
        <fullName evidence="4">Malate dehydrogenase</fullName>
    </recommendedName>
</protein>
<evidence type="ECO:0000313" key="2">
    <source>
        <dbReference type="EMBL" id="KAJ7635062.1"/>
    </source>
</evidence>
<keyword evidence="1" id="KW-0732">Signal</keyword>
<dbReference type="InterPro" id="IPR021851">
    <property type="entry name" value="DUF3455"/>
</dbReference>
<dbReference type="Proteomes" id="UP001221142">
    <property type="component" value="Unassembled WGS sequence"/>
</dbReference>
<gene>
    <name evidence="2" type="ORF">FB45DRAFT_790570</name>
</gene>
<feature type="chain" id="PRO_5042204759" description="Malate dehydrogenase" evidence="1">
    <location>
        <begin position="21"/>
        <end position="239"/>
    </location>
</feature>
<accession>A0AAD7FSJ1</accession>
<dbReference type="AlphaFoldDB" id="A0AAD7FSJ1"/>
<dbReference type="PANTHER" id="PTHR35567:SF1">
    <property type="entry name" value="CONSERVED FUNGAL PROTEIN (AFU_ORTHOLOGUE AFUA_1G14230)"/>
    <property type="match status" value="1"/>
</dbReference>
<name>A0AAD7FSJ1_9AGAR</name>
<proteinExistence type="predicted"/>
<evidence type="ECO:0000256" key="1">
    <source>
        <dbReference type="SAM" id="SignalP"/>
    </source>
</evidence>
<evidence type="ECO:0008006" key="4">
    <source>
        <dbReference type="Google" id="ProtNLM"/>
    </source>
</evidence>
<organism evidence="2 3">
    <name type="scientific">Roridomyces roridus</name>
    <dbReference type="NCBI Taxonomy" id="1738132"/>
    <lineage>
        <taxon>Eukaryota</taxon>
        <taxon>Fungi</taxon>
        <taxon>Dikarya</taxon>
        <taxon>Basidiomycota</taxon>
        <taxon>Agaricomycotina</taxon>
        <taxon>Agaricomycetes</taxon>
        <taxon>Agaricomycetidae</taxon>
        <taxon>Agaricales</taxon>
        <taxon>Marasmiineae</taxon>
        <taxon>Mycenaceae</taxon>
        <taxon>Roridomyces</taxon>
    </lineage>
</organism>
<keyword evidence="3" id="KW-1185">Reference proteome</keyword>
<sequence>MLSFLTLLLAASTCVHEVVAQYGPIPQETGCDVSRVKIKLPANQTQLVAPAEGPSFIGLAIGVQNYTCTAATSTWTNVGAVAELFDVSCLAASGLSDFSDLTQSVFQSWQAVPPTVTILEIIDTLAPFHLQGFLGQHFFVPSPSGTGLSPEWNFASASLAGHPNAFVIGAKVGDIPSPNGPPAIDWLMLNNATATGVLARQIFRINTVNGDAPASCTPGEADISVKYSSTYWFYGSAFH</sequence>
<comment type="caution">
    <text evidence="2">The sequence shown here is derived from an EMBL/GenBank/DDBJ whole genome shotgun (WGS) entry which is preliminary data.</text>
</comment>
<dbReference type="PANTHER" id="PTHR35567">
    <property type="entry name" value="MALATE DEHYDROGENASE (AFU_ORTHOLOGUE AFUA_2G13800)"/>
    <property type="match status" value="1"/>
</dbReference>
<dbReference type="Pfam" id="PF11937">
    <property type="entry name" value="DUF3455"/>
    <property type="match status" value="1"/>
</dbReference>
<evidence type="ECO:0000313" key="3">
    <source>
        <dbReference type="Proteomes" id="UP001221142"/>
    </source>
</evidence>